<feature type="chain" id="PRO_5038597296" evidence="1">
    <location>
        <begin position="20"/>
        <end position="135"/>
    </location>
</feature>
<accession>A0A0A5GIP7</accession>
<evidence type="ECO:0000256" key="1">
    <source>
        <dbReference type="SAM" id="SignalP"/>
    </source>
</evidence>
<dbReference type="Proteomes" id="UP000030403">
    <property type="component" value="Unassembled WGS sequence"/>
</dbReference>
<dbReference type="RefSeq" id="WP_027445174.1">
    <property type="nucleotide sequence ID" value="NZ_AULJ01000001.1"/>
</dbReference>
<evidence type="ECO:0000313" key="3">
    <source>
        <dbReference type="Proteomes" id="UP000030403"/>
    </source>
</evidence>
<gene>
    <name evidence="2" type="ORF">N783_00860</name>
</gene>
<sequence>MKRHFSVLFIGLALFMVSACNQNEEFSFEGKSPTSIKVLDRKTDKLVNEVTDQKLIEKIVDELQSADKETTHNIDLPNPELTLAIYHKDEELIRVGYYKRLLHLDGGSGMYMYEGYLYEVKTPLPSSTYETEASS</sequence>
<dbReference type="eggNOG" id="ENOG5033AH6">
    <property type="taxonomic scope" value="Bacteria"/>
</dbReference>
<keyword evidence="3" id="KW-1185">Reference proteome</keyword>
<feature type="signal peptide" evidence="1">
    <location>
        <begin position="1"/>
        <end position="19"/>
    </location>
</feature>
<name>A0A0A5GIP7_9BACI</name>
<keyword evidence="1" id="KW-0732">Signal</keyword>
<reference evidence="2 3" key="1">
    <citation type="submission" date="2013-08" db="EMBL/GenBank/DDBJ databases">
        <authorList>
            <person name="Huang J."/>
            <person name="Wang G."/>
        </authorList>
    </citation>
    <scope>NUCLEOTIDE SEQUENCE [LARGE SCALE GENOMIC DNA]</scope>
    <source>
        <strain evidence="2 3">BH030004</strain>
    </source>
</reference>
<dbReference type="OrthoDB" id="5329963at2"/>
<protein>
    <submittedName>
        <fullName evidence="2">Uncharacterized protein</fullName>
    </submittedName>
</protein>
<dbReference type="AlphaFoldDB" id="A0A0A5GIP7"/>
<proteinExistence type="predicted"/>
<organism evidence="2 3">
    <name type="scientific">Pontibacillus marinus BH030004 = DSM 16465</name>
    <dbReference type="NCBI Taxonomy" id="1385511"/>
    <lineage>
        <taxon>Bacteria</taxon>
        <taxon>Bacillati</taxon>
        <taxon>Bacillota</taxon>
        <taxon>Bacilli</taxon>
        <taxon>Bacillales</taxon>
        <taxon>Bacillaceae</taxon>
        <taxon>Pontibacillus</taxon>
    </lineage>
</organism>
<comment type="caution">
    <text evidence="2">The sequence shown here is derived from an EMBL/GenBank/DDBJ whole genome shotgun (WGS) entry which is preliminary data.</text>
</comment>
<dbReference type="EMBL" id="AVPF01000001">
    <property type="protein sequence ID" value="KGX91899.1"/>
    <property type="molecule type" value="Genomic_DNA"/>
</dbReference>
<evidence type="ECO:0000313" key="2">
    <source>
        <dbReference type="EMBL" id="KGX91899.1"/>
    </source>
</evidence>
<dbReference type="PROSITE" id="PS51257">
    <property type="entry name" value="PROKAR_LIPOPROTEIN"/>
    <property type="match status" value="1"/>
</dbReference>